<keyword evidence="2" id="KW-1185">Reference proteome</keyword>
<keyword evidence="1" id="KW-0067">ATP-binding</keyword>
<proteinExistence type="predicted"/>
<name>A0ACC5RC55_9HYPH</name>
<dbReference type="EMBL" id="JAENHL010000008">
    <property type="protein sequence ID" value="MBK1870195.1"/>
    <property type="molecule type" value="Genomic_DNA"/>
</dbReference>
<protein>
    <submittedName>
        <fullName evidence="1">Sugar ABC transporter ATP-binding protein</fullName>
    </submittedName>
</protein>
<organism evidence="1 2">
    <name type="scientific">Taklimakanibacter albus</name>
    <dbReference type="NCBI Taxonomy" id="2800327"/>
    <lineage>
        <taxon>Bacteria</taxon>
        <taxon>Pseudomonadati</taxon>
        <taxon>Pseudomonadota</taxon>
        <taxon>Alphaproteobacteria</taxon>
        <taxon>Hyphomicrobiales</taxon>
        <taxon>Aestuariivirgaceae</taxon>
        <taxon>Taklimakanibacter</taxon>
    </lineage>
</organism>
<comment type="caution">
    <text evidence="1">The sequence shown here is derived from an EMBL/GenBank/DDBJ whole genome shotgun (WGS) entry which is preliminary data.</text>
</comment>
<accession>A0ACC5RC55</accession>
<reference evidence="1" key="1">
    <citation type="submission" date="2021-01" db="EMBL/GenBank/DDBJ databases">
        <authorList>
            <person name="Sun Q."/>
        </authorList>
    </citation>
    <scope>NUCLEOTIDE SEQUENCE</scope>
    <source>
        <strain evidence="1">YIM B02566</strain>
    </source>
</reference>
<gene>
    <name evidence="1" type="ORF">JHL16_27785</name>
</gene>
<sequence length="253" mass="27055">MSAPILELRALSKSFGPVHAVKTVSLAAHAGEVIGLIGDNGAGKSTLTRMIAGAIRPDQGDIIVNGQKEHFETAQDARRAGIETVFQTLALVPGLDIVENIFLGRELLVPGATGRATRTMDVAAMRRRVEEGYQRFGLNLPDMRTKVAALSGGQRQVVAIARAVLWGSGVVVLDEPTAALGVKQTELVLSFIERLRSHKVAVIFISHNMQHVMRVADRVCVLRLGRKVHDGPMSKLSGTDLVALMTGATIAAQ</sequence>
<keyword evidence="1" id="KW-0547">Nucleotide-binding</keyword>
<evidence type="ECO:0000313" key="2">
    <source>
        <dbReference type="Proteomes" id="UP000616151"/>
    </source>
</evidence>
<evidence type="ECO:0000313" key="1">
    <source>
        <dbReference type="EMBL" id="MBK1870195.1"/>
    </source>
</evidence>
<dbReference type="Proteomes" id="UP000616151">
    <property type="component" value="Unassembled WGS sequence"/>
</dbReference>